<feature type="transmembrane region" description="Helical" evidence="1">
    <location>
        <begin position="5"/>
        <end position="24"/>
    </location>
</feature>
<comment type="caution">
    <text evidence="2">The sequence shown here is derived from an EMBL/GenBank/DDBJ whole genome shotgun (WGS) entry which is preliminary data.</text>
</comment>
<dbReference type="Pfam" id="PF19447">
    <property type="entry name" value="DUF5985"/>
    <property type="match status" value="1"/>
</dbReference>
<name>A0A6I3KG05_9HYPH</name>
<keyword evidence="3" id="KW-1185">Reference proteome</keyword>
<protein>
    <submittedName>
        <fullName evidence="2">Uncharacterized protein</fullName>
    </submittedName>
</protein>
<keyword evidence="1" id="KW-1133">Transmembrane helix</keyword>
<proteinExistence type="predicted"/>
<accession>A0A6I3KG05</accession>
<keyword evidence="1" id="KW-0812">Transmembrane</keyword>
<evidence type="ECO:0000256" key="1">
    <source>
        <dbReference type="SAM" id="Phobius"/>
    </source>
</evidence>
<organism evidence="2 3">
    <name type="scientific">Hyphomicrobium album</name>
    <dbReference type="NCBI Taxonomy" id="2665159"/>
    <lineage>
        <taxon>Bacteria</taxon>
        <taxon>Pseudomonadati</taxon>
        <taxon>Pseudomonadota</taxon>
        <taxon>Alphaproteobacteria</taxon>
        <taxon>Hyphomicrobiales</taxon>
        <taxon>Hyphomicrobiaceae</taxon>
        <taxon>Hyphomicrobium</taxon>
    </lineage>
</organism>
<dbReference type="AlphaFoldDB" id="A0A6I3KG05"/>
<sequence>MGPAIYLLCSAAAATCAYLLLQAYRRGGSRLLLWSGLCFVGLTINNLILVADKVIVPHIDLSLYRTSAALVAMTVLLYGLIWDAER</sequence>
<feature type="transmembrane region" description="Helical" evidence="1">
    <location>
        <begin position="31"/>
        <end position="51"/>
    </location>
</feature>
<dbReference type="Proteomes" id="UP000440694">
    <property type="component" value="Unassembled WGS sequence"/>
</dbReference>
<dbReference type="RefSeq" id="WP_154737758.1">
    <property type="nucleotide sequence ID" value="NZ_WMBQ01000001.1"/>
</dbReference>
<reference evidence="2 3" key="1">
    <citation type="submission" date="2019-11" db="EMBL/GenBank/DDBJ databases">
        <title>Identification of a novel strain.</title>
        <authorList>
            <person name="Xu Q."/>
            <person name="Wang G."/>
        </authorList>
    </citation>
    <scope>NUCLEOTIDE SEQUENCE [LARGE SCALE GENOMIC DNA]</scope>
    <source>
        <strain evidence="3">xq</strain>
    </source>
</reference>
<evidence type="ECO:0000313" key="3">
    <source>
        <dbReference type="Proteomes" id="UP000440694"/>
    </source>
</evidence>
<dbReference type="InterPro" id="IPR046027">
    <property type="entry name" value="DUF5985"/>
</dbReference>
<keyword evidence="1" id="KW-0472">Membrane</keyword>
<evidence type="ECO:0000313" key="2">
    <source>
        <dbReference type="EMBL" id="MTD93199.1"/>
    </source>
</evidence>
<feature type="transmembrane region" description="Helical" evidence="1">
    <location>
        <begin position="63"/>
        <end position="82"/>
    </location>
</feature>
<dbReference type="EMBL" id="WMBQ01000001">
    <property type="protein sequence ID" value="MTD93199.1"/>
    <property type="molecule type" value="Genomic_DNA"/>
</dbReference>
<gene>
    <name evidence="2" type="ORF">GIW81_02490</name>
</gene>